<comment type="caution">
    <text evidence="1">The sequence shown here is derived from an EMBL/GenBank/DDBJ whole genome shotgun (WGS) entry which is preliminary data.</text>
</comment>
<evidence type="ECO:0000313" key="2">
    <source>
        <dbReference type="Proteomes" id="UP000252124"/>
    </source>
</evidence>
<gene>
    <name evidence="1" type="ORF">DFP87_103130</name>
</gene>
<evidence type="ECO:0000313" key="1">
    <source>
        <dbReference type="EMBL" id="RBP20886.1"/>
    </source>
</evidence>
<dbReference type="EMBL" id="QNRM01000003">
    <property type="protein sequence ID" value="RBP20886.1"/>
    <property type="molecule type" value="Genomic_DNA"/>
</dbReference>
<proteinExistence type="predicted"/>
<keyword evidence="2" id="KW-1185">Reference proteome</keyword>
<accession>A0ABX9GF02</accession>
<sequence>MRWRINSTRGEVPVTSKRRCAGNTSRCRALGADCWTGPGSTCDWLDVPGIGLRNQYSAPAAAPAQASNTTSDSIASMIRTLKLHQRRCQVASNVTAPCVCAHVRGVNHHKLARSGLKVCKALGEGVPLAGGVDCGCTPTSTRQVDQPFHEANRTAERATQAPQLLARNVVEFRTTFAASGRLPAIKSTKPNKGNCELSPVADTP</sequence>
<reference evidence="1 2" key="1">
    <citation type="submission" date="2018-06" db="EMBL/GenBank/DDBJ databases">
        <title>Genomic Encyclopedia of Type Strains, Phase III (KMG-III): the genomes of soil and plant-associated and newly described type strains.</title>
        <authorList>
            <person name="Whitman W."/>
        </authorList>
    </citation>
    <scope>NUCLEOTIDE SEQUENCE [LARGE SCALE GENOMIC DNA]</scope>
    <source>
        <strain evidence="1 2">CECT 7342</strain>
    </source>
</reference>
<protein>
    <submittedName>
        <fullName evidence="1">Uncharacterized protein</fullName>
    </submittedName>
</protein>
<name>A0ABX9GF02_9BURK</name>
<organism evidence="1 2">
    <name type="scientific">Achromobacter marplatensis</name>
    <dbReference type="NCBI Taxonomy" id="470868"/>
    <lineage>
        <taxon>Bacteria</taxon>
        <taxon>Pseudomonadati</taxon>
        <taxon>Pseudomonadota</taxon>
        <taxon>Betaproteobacteria</taxon>
        <taxon>Burkholderiales</taxon>
        <taxon>Alcaligenaceae</taxon>
        <taxon>Achromobacter</taxon>
    </lineage>
</organism>
<dbReference type="Proteomes" id="UP000252124">
    <property type="component" value="Unassembled WGS sequence"/>
</dbReference>